<feature type="compositionally biased region" description="Polar residues" evidence="1">
    <location>
        <begin position="27"/>
        <end position="36"/>
    </location>
</feature>
<evidence type="ECO:0000256" key="1">
    <source>
        <dbReference type="SAM" id="MobiDB-lite"/>
    </source>
</evidence>
<dbReference type="EMBL" id="JBAMIC010000012">
    <property type="protein sequence ID" value="KAK7099593.1"/>
    <property type="molecule type" value="Genomic_DNA"/>
</dbReference>
<feature type="domain" description="PARP catalytic" evidence="2">
    <location>
        <begin position="1"/>
        <end position="174"/>
    </location>
</feature>
<accession>A0AAN9B5L6</accession>
<keyword evidence="4" id="KW-1185">Reference proteome</keyword>
<feature type="compositionally biased region" description="Polar residues" evidence="1">
    <location>
        <begin position="82"/>
        <end position="91"/>
    </location>
</feature>
<dbReference type="AlphaFoldDB" id="A0AAN9B5L6"/>
<dbReference type="SUPFAM" id="SSF56399">
    <property type="entry name" value="ADP-ribosylation"/>
    <property type="match status" value="1"/>
</dbReference>
<evidence type="ECO:0000259" key="2">
    <source>
        <dbReference type="PROSITE" id="PS51059"/>
    </source>
</evidence>
<dbReference type="PANTHER" id="PTHR45740:SF2">
    <property type="entry name" value="POLY [ADP-RIBOSE] POLYMERASE"/>
    <property type="match status" value="1"/>
</dbReference>
<dbReference type="PROSITE" id="PS51059">
    <property type="entry name" value="PARP_CATALYTIC"/>
    <property type="match status" value="1"/>
</dbReference>
<sequence>MSHRQAQGAVCGPSAGSNSGCGPVLSAGTQCHSVSHGSFPATLQRDGYVPPTPGFSHPQSKDSFPGASSHPQSKDSFPGASSHHTGGSPHQQGAPLRWPNSLHYMFVARVLVGNAVRGHADYRHPPTVQPGNPLSKQYDCCVDSVADPKIFVVFDSNQTYPEYVVEYSYSASVT</sequence>
<comment type="caution">
    <text evidence="3">The sequence shown here is derived from an EMBL/GenBank/DDBJ whole genome shotgun (WGS) entry which is preliminary data.</text>
</comment>
<gene>
    <name evidence="3" type="ORF">V1264_003708</name>
</gene>
<evidence type="ECO:0000313" key="4">
    <source>
        <dbReference type="Proteomes" id="UP001374579"/>
    </source>
</evidence>
<dbReference type="InterPro" id="IPR012317">
    <property type="entry name" value="Poly(ADP-ribose)pol_cat_dom"/>
</dbReference>
<proteinExistence type="predicted"/>
<dbReference type="Proteomes" id="UP001374579">
    <property type="component" value="Unassembled WGS sequence"/>
</dbReference>
<dbReference type="PANTHER" id="PTHR45740">
    <property type="entry name" value="POLY [ADP-RIBOSE] POLYMERASE"/>
    <property type="match status" value="1"/>
</dbReference>
<dbReference type="GO" id="GO:1990404">
    <property type="term" value="F:NAD+-protein mono-ADP-ribosyltransferase activity"/>
    <property type="evidence" value="ECO:0007669"/>
    <property type="project" value="TreeGrafter"/>
</dbReference>
<dbReference type="InterPro" id="IPR051712">
    <property type="entry name" value="ARTD-AVP"/>
</dbReference>
<protein>
    <recommendedName>
        <fullName evidence="2">PARP catalytic domain-containing protein</fullName>
    </recommendedName>
</protein>
<dbReference type="Gene3D" id="3.90.228.10">
    <property type="match status" value="1"/>
</dbReference>
<reference evidence="3 4" key="1">
    <citation type="submission" date="2024-02" db="EMBL/GenBank/DDBJ databases">
        <title>Chromosome-scale genome assembly of the rough periwinkle Littorina saxatilis.</title>
        <authorList>
            <person name="De Jode A."/>
            <person name="Faria R."/>
            <person name="Formenti G."/>
            <person name="Sims Y."/>
            <person name="Smith T.P."/>
            <person name="Tracey A."/>
            <person name="Wood J.M.D."/>
            <person name="Zagrodzka Z.B."/>
            <person name="Johannesson K."/>
            <person name="Butlin R.K."/>
            <person name="Leder E.H."/>
        </authorList>
    </citation>
    <scope>NUCLEOTIDE SEQUENCE [LARGE SCALE GENOMIC DNA]</scope>
    <source>
        <strain evidence="3">Snail1</strain>
        <tissue evidence="3">Muscle</tissue>
    </source>
</reference>
<dbReference type="GO" id="GO:0003950">
    <property type="term" value="F:NAD+ poly-ADP-ribosyltransferase activity"/>
    <property type="evidence" value="ECO:0007669"/>
    <property type="project" value="InterPro"/>
</dbReference>
<dbReference type="GO" id="GO:0005634">
    <property type="term" value="C:nucleus"/>
    <property type="evidence" value="ECO:0007669"/>
    <property type="project" value="TreeGrafter"/>
</dbReference>
<organism evidence="3 4">
    <name type="scientific">Littorina saxatilis</name>
    <dbReference type="NCBI Taxonomy" id="31220"/>
    <lineage>
        <taxon>Eukaryota</taxon>
        <taxon>Metazoa</taxon>
        <taxon>Spiralia</taxon>
        <taxon>Lophotrochozoa</taxon>
        <taxon>Mollusca</taxon>
        <taxon>Gastropoda</taxon>
        <taxon>Caenogastropoda</taxon>
        <taxon>Littorinimorpha</taxon>
        <taxon>Littorinoidea</taxon>
        <taxon>Littorinidae</taxon>
        <taxon>Littorina</taxon>
    </lineage>
</organism>
<name>A0AAN9B5L6_9CAEN</name>
<evidence type="ECO:0000313" key="3">
    <source>
        <dbReference type="EMBL" id="KAK7099593.1"/>
    </source>
</evidence>
<feature type="region of interest" description="Disordered" evidence="1">
    <location>
        <begin position="1"/>
        <end position="95"/>
    </location>
</feature>